<keyword evidence="10" id="KW-0234">DNA repair</keyword>
<dbReference type="PANTHER" id="PTHR42697">
    <property type="entry name" value="ENDONUCLEASE 8"/>
    <property type="match status" value="1"/>
</dbReference>
<dbReference type="GO" id="GO:0000703">
    <property type="term" value="F:oxidized pyrimidine nucleobase lesion DNA N-glycosylase activity"/>
    <property type="evidence" value="ECO:0007669"/>
    <property type="project" value="TreeGrafter"/>
</dbReference>
<name>A0A9X2D5Q0_9ACTN</name>
<gene>
    <name evidence="18" type="ORF">M8330_05760</name>
</gene>
<evidence type="ECO:0000256" key="2">
    <source>
        <dbReference type="ARBA" id="ARBA00009409"/>
    </source>
</evidence>
<evidence type="ECO:0000256" key="1">
    <source>
        <dbReference type="ARBA" id="ARBA00001947"/>
    </source>
</evidence>
<comment type="similarity">
    <text evidence="2">Belongs to the FPG family.</text>
</comment>
<dbReference type="InterPro" id="IPR035937">
    <property type="entry name" value="FPG_N"/>
</dbReference>
<evidence type="ECO:0000256" key="13">
    <source>
        <dbReference type="ARBA" id="ARBA00023295"/>
    </source>
</evidence>
<dbReference type="SUPFAM" id="SSF81624">
    <property type="entry name" value="N-terminal domain of MutM-like DNA repair proteins"/>
    <property type="match status" value="1"/>
</dbReference>
<keyword evidence="13" id="KW-0326">Glycosidase</keyword>
<dbReference type="SUPFAM" id="SSF46946">
    <property type="entry name" value="S13-like H2TH domain"/>
    <property type="match status" value="1"/>
</dbReference>
<evidence type="ECO:0000256" key="10">
    <source>
        <dbReference type="ARBA" id="ARBA00023204"/>
    </source>
</evidence>
<comment type="catalytic activity">
    <reaction evidence="14">
        <text>2'-deoxyribonucleotide-(2'-deoxyribose 5'-phosphate)-2'-deoxyribonucleotide-DNA = a 3'-end 2'-deoxyribonucleotide-(2,3-dehydro-2,3-deoxyribose 5'-phosphate)-DNA + a 5'-end 5'-phospho-2'-deoxyribonucleoside-DNA + H(+)</text>
        <dbReference type="Rhea" id="RHEA:66592"/>
        <dbReference type="Rhea" id="RHEA-COMP:13180"/>
        <dbReference type="Rhea" id="RHEA-COMP:16897"/>
        <dbReference type="Rhea" id="RHEA-COMP:17067"/>
        <dbReference type="ChEBI" id="CHEBI:15378"/>
        <dbReference type="ChEBI" id="CHEBI:136412"/>
        <dbReference type="ChEBI" id="CHEBI:157695"/>
        <dbReference type="ChEBI" id="CHEBI:167181"/>
        <dbReference type="EC" id="4.2.99.18"/>
    </reaction>
</comment>
<proteinExistence type="inferred from homology"/>
<feature type="domain" description="Formamidopyrimidine-DNA glycosylase catalytic" evidence="17">
    <location>
        <begin position="2"/>
        <end position="115"/>
    </location>
</feature>
<keyword evidence="12" id="KW-0511">Multifunctional enzyme</keyword>
<dbReference type="GO" id="GO:0140078">
    <property type="term" value="F:class I DNA-(apurinic or apyrimidinic site) endonuclease activity"/>
    <property type="evidence" value="ECO:0007669"/>
    <property type="project" value="UniProtKB-EC"/>
</dbReference>
<dbReference type="PANTHER" id="PTHR42697:SF3">
    <property type="entry name" value="ENDONUCLEASE 8 1"/>
    <property type="match status" value="1"/>
</dbReference>
<accession>A0A9X2D5Q0</accession>
<dbReference type="Gene3D" id="3.20.190.10">
    <property type="entry name" value="MutM-like, N-terminal"/>
    <property type="match status" value="1"/>
</dbReference>
<dbReference type="CDD" id="cd08970">
    <property type="entry name" value="AcNei1_N"/>
    <property type="match status" value="1"/>
</dbReference>
<evidence type="ECO:0000256" key="8">
    <source>
        <dbReference type="ARBA" id="ARBA00022833"/>
    </source>
</evidence>
<keyword evidence="9" id="KW-0238">DNA-binding</keyword>
<dbReference type="InterPro" id="IPR010979">
    <property type="entry name" value="Ribosomal_uS13-like_H2TH"/>
</dbReference>
<dbReference type="PROSITE" id="PS51068">
    <property type="entry name" value="FPG_CAT"/>
    <property type="match status" value="1"/>
</dbReference>
<protein>
    <recommendedName>
        <fullName evidence="3">DNA-(apurinic or apyrimidinic site) lyase</fullName>
        <ecNumber evidence="3">4.2.99.18</ecNumber>
    </recommendedName>
</protein>
<dbReference type="InterPro" id="IPR015887">
    <property type="entry name" value="DNA_glyclase_Znf_dom_DNA_BS"/>
</dbReference>
<dbReference type="SMART" id="SM00898">
    <property type="entry name" value="Fapy_DNA_glyco"/>
    <property type="match status" value="1"/>
</dbReference>
<keyword evidence="4" id="KW-0479">Metal-binding</keyword>
<dbReference type="EC" id="4.2.99.18" evidence="3"/>
<keyword evidence="19" id="KW-1185">Reference proteome</keyword>
<keyword evidence="6 15" id="KW-0863">Zinc-finger</keyword>
<evidence type="ECO:0000256" key="9">
    <source>
        <dbReference type="ARBA" id="ARBA00023125"/>
    </source>
</evidence>
<organism evidence="18 19">
    <name type="scientific">Nocardioides bruguierae</name>
    <dbReference type="NCBI Taxonomy" id="2945102"/>
    <lineage>
        <taxon>Bacteria</taxon>
        <taxon>Bacillati</taxon>
        <taxon>Actinomycetota</taxon>
        <taxon>Actinomycetes</taxon>
        <taxon>Propionibacteriales</taxon>
        <taxon>Nocardioidaceae</taxon>
        <taxon>Nocardioides</taxon>
    </lineage>
</organism>
<keyword evidence="8" id="KW-0862">Zinc</keyword>
<dbReference type="InterPro" id="IPR012319">
    <property type="entry name" value="FPG_cat"/>
</dbReference>
<evidence type="ECO:0000256" key="5">
    <source>
        <dbReference type="ARBA" id="ARBA00022763"/>
    </source>
</evidence>
<keyword evidence="7" id="KW-0378">Hydrolase</keyword>
<evidence type="ECO:0000256" key="3">
    <source>
        <dbReference type="ARBA" id="ARBA00012720"/>
    </source>
</evidence>
<dbReference type="GO" id="GO:0008270">
    <property type="term" value="F:zinc ion binding"/>
    <property type="evidence" value="ECO:0007669"/>
    <property type="project" value="UniProtKB-KW"/>
</dbReference>
<dbReference type="Gene3D" id="1.10.8.50">
    <property type="match status" value="1"/>
</dbReference>
<keyword evidence="11" id="KW-0456">Lyase</keyword>
<evidence type="ECO:0000256" key="11">
    <source>
        <dbReference type="ARBA" id="ARBA00023239"/>
    </source>
</evidence>
<dbReference type="PROSITE" id="PS51066">
    <property type="entry name" value="ZF_FPG_2"/>
    <property type="match status" value="1"/>
</dbReference>
<dbReference type="SUPFAM" id="SSF57716">
    <property type="entry name" value="Glucocorticoid receptor-like (DNA-binding domain)"/>
    <property type="match status" value="1"/>
</dbReference>
<evidence type="ECO:0000256" key="4">
    <source>
        <dbReference type="ARBA" id="ARBA00022723"/>
    </source>
</evidence>
<reference evidence="18" key="1">
    <citation type="submission" date="2022-05" db="EMBL/GenBank/DDBJ databases">
        <authorList>
            <person name="Tuo L."/>
        </authorList>
    </citation>
    <scope>NUCLEOTIDE SEQUENCE</scope>
    <source>
        <strain evidence="18">BSK12Z-4</strain>
    </source>
</reference>
<keyword evidence="5" id="KW-0227">DNA damage</keyword>
<dbReference type="InterPro" id="IPR010663">
    <property type="entry name" value="Znf_FPG/IleRS"/>
</dbReference>
<comment type="cofactor">
    <cofactor evidence="1">
        <name>Zn(2+)</name>
        <dbReference type="ChEBI" id="CHEBI:29105"/>
    </cofactor>
</comment>
<comment type="caution">
    <text evidence="18">The sequence shown here is derived from an EMBL/GenBank/DDBJ whole genome shotgun (WGS) entry which is preliminary data.</text>
</comment>
<dbReference type="GO" id="GO:0006284">
    <property type="term" value="P:base-excision repair"/>
    <property type="evidence" value="ECO:0007669"/>
    <property type="project" value="InterPro"/>
</dbReference>
<evidence type="ECO:0000256" key="6">
    <source>
        <dbReference type="ARBA" id="ARBA00022771"/>
    </source>
</evidence>
<evidence type="ECO:0000256" key="14">
    <source>
        <dbReference type="ARBA" id="ARBA00044632"/>
    </source>
</evidence>
<dbReference type="InterPro" id="IPR015886">
    <property type="entry name" value="H2TH_FPG"/>
</dbReference>
<evidence type="ECO:0000259" key="17">
    <source>
        <dbReference type="PROSITE" id="PS51068"/>
    </source>
</evidence>
<evidence type="ECO:0000256" key="7">
    <source>
        <dbReference type="ARBA" id="ARBA00022801"/>
    </source>
</evidence>
<sequence length="292" mass="32515">MPEGHTLHRLAIDLTDAFGGSVVAASSPQGQGRFEDGAAQLDGRELIAADAWGKHLFVRFAGTELVLHVHLGLYGKLRIAGADVLPDPVGQVRLRLVTTDRSDGRVTWADLRGATACELLTPEERDALVARLGPDPLREGADADPDRAWARIGRSRKSVAALLMEQDVVAGIGNVYRAELLFRHRVDPFREGRSMRVGRWQEMWADLVELMHLGVAVNRIETVRPEHEAAARAAAKQYEGGRRRRSGLSYVYRRDGQPCLVCGTQVRTEVLVARNLFWCPRCQPRFRSRAQR</sequence>
<dbReference type="Proteomes" id="UP001139485">
    <property type="component" value="Unassembled WGS sequence"/>
</dbReference>
<dbReference type="EMBL" id="JAMOIL010000005">
    <property type="protein sequence ID" value="MCM0619796.1"/>
    <property type="molecule type" value="Genomic_DNA"/>
</dbReference>
<dbReference type="Pfam" id="PF01149">
    <property type="entry name" value="Fapy_DNA_glyco"/>
    <property type="match status" value="1"/>
</dbReference>
<dbReference type="GO" id="GO:0003684">
    <property type="term" value="F:damaged DNA binding"/>
    <property type="evidence" value="ECO:0007669"/>
    <property type="project" value="InterPro"/>
</dbReference>
<dbReference type="SMART" id="SM01232">
    <property type="entry name" value="H2TH"/>
    <property type="match status" value="1"/>
</dbReference>
<dbReference type="AlphaFoldDB" id="A0A9X2D5Q0"/>
<evidence type="ECO:0000259" key="16">
    <source>
        <dbReference type="PROSITE" id="PS51066"/>
    </source>
</evidence>
<dbReference type="Pfam" id="PF06827">
    <property type="entry name" value="zf-FPG_IleRS"/>
    <property type="match status" value="1"/>
</dbReference>
<feature type="domain" description="FPG-type" evidence="16">
    <location>
        <begin position="250"/>
        <end position="284"/>
    </location>
</feature>
<dbReference type="InterPro" id="IPR000214">
    <property type="entry name" value="Znf_DNA_glyclase/AP_lyase"/>
</dbReference>
<dbReference type="Pfam" id="PF06831">
    <property type="entry name" value="H2TH"/>
    <property type="match status" value="1"/>
</dbReference>
<evidence type="ECO:0000256" key="15">
    <source>
        <dbReference type="PROSITE-ProRule" id="PRU00391"/>
    </source>
</evidence>
<evidence type="ECO:0000256" key="12">
    <source>
        <dbReference type="ARBA" id="ARBA00023268"/>
    </source>
</evidence>
<evidence type="ECO:0000313" key="19">
    <source>
        <dbReference type="Proteomes" id="UP001139485"/>
    </source>
</evidence>
<dbReference type="RefSeq" id="WP_250826542.1">
    <property type="nucleotide sequence ID" value="NZ_JAMOIL010000005.1"/>
</dbReference>
<evidence type="ECO:0000313" key="18">
    <source>
        <dbReference type="EMBL" id="MCM0619796.1"/>
    </source>
</evidence>
<dbReference type="PROSITE" id="PS01242">
    <property type="entry name" value="ZF_FPG_1"/>
    <property type="match status" value="1"/>
</dbReference>